<evidence type="ECO:0000313" key="2">
    <source>
        <dbReference type="EMBL" id="KMS56654.1"/>
    </source>
</evidence>
<name>A0A0J7XYN8_9SPHN</name>
<dbReference type="PATRIC" id="fig|1114963.3.peg.1822"/>
<proteinExistence type="predicted"/>
<reference evidence="2 3" key="1">
    <citation type="journal article" date="2015" name="G3 (Bethesda)">
        <title>Insights into Ongoing Evolution of the Hexachlorocyclohexane Catabolic Pathway from Comparative Genomics of Ten Sphingomonadaceae Strains.</title>
        <authorList>
            <person name="Pearce S.L."/>
            <person name="Oakeshott J.G."/>
            <person name="Pandey G."/>
        </authorList>
    </citation>
    <scope>NUCLEOTIDE SEQUENCE [LARGE SCALE GENOMIC DNA]</scope>
    <source>
        <strain evidence="2 3">LL02</strain>
    </source>
</reference>
<keyword evidence="3" id="KW-1185">Reference proteome</keyword>
<feature type="chain" id="PRO_5005291687" evidence="1">
    <location>
        <begin position="30"/>
        <end position="141"/>
    </location>
</feature>
<dbReference type="Proteomes" id="UP000052268">
    <property type="component" value="Unassembled WGS sequence"/>
</dbReference>
<sequence>MIGPSRFPARLSKQALAFGGIFTALLLGAATSASNPPHPAKLCVLRSALAGPTVRDDGLLYFRGQPDVRQSYIAAFKGEACRKLNPLAIVSLESDGDRVCEGDKVRAVMTVSQVPGPACAIDRLLPFAGDVDDALPADWLK</sequence>
<organism evidence="2 3">
    <name type="scientific">Novosphingobium barchaimii LL02</name>
    <dbReference type="NCBI Taxonomy" id="1114963"/>
    <lineage>
        <taxon>Bacteria</taxon>
        <taxon>Pseudomonadati</taxon>
        <taxon>Pseudomonadota</taxon>
        <taxon>Alphaproteobacteria</taxon>
        <taxon>Sphingomonadales</taxon>
        <taxon>Sphingomonadaceae</taxon>
        <taxon>Novosphingobium</taxon>
    </lineage>
</organism>
<accession>A0A0J7XYN8</accession>
<evidence type="ECO:0000256" key="1">
    <source>
        <dbReference type="SAM" id="SignalP"/>
    </source>
</evidence>
<comment type="caution">
    <text evidence="2">The sequence shown here is derived from an EMBL/GenBank/DDBJ whole genome shotgun (WGS) entry which is preliminary data.</text>
</comment>
<feature type="signal peptide" evidence="1">
    <location>
        <begin position="1"/>
        <end position="29"/>
    </location>
</feature>
<dbReference type="RefSeq" id="WP_059151118.1">
    <property type="nucleotide sequence ID" value="NZ_KQ130453.1"/>
</dbReference>
<keyword evidence="1" id="KW-0732">Signal</keyword>
<dbReference type="AlphaFoldDB" id="A0A0J7XYN8"/>
<evidence type="ECO:0000313" key="3">
    <source>
        <dbReference type="Proteomes" id="UP000052268"/>
    </source>
</evidence>
<gene>
    <name evidence="2" type="ORF">V474_14985</name>
</gene>
<dbReference type="EMBL" id="JACU01000004">
    <property type="protein sequence ID" value="KMS56654.1"/>
    <property type="molecule type" value="Genomic_DNA"/>
</dbReference>
<dbReference type="OrthoDB" id="7596589at2"/>
<protein>
    <submittedName>
        <fullName evidence="2">Uncharacterized protein</fullName>
    </submittedName>
</protein>